<dbReference type="Proteomes" id="UP000003571">
    <property type="component" value="Unassembled WGS sequence"/>
</dbReference>
<reference evidence="5 6" key="1">
    <citation type="submission" date="2011-09" db="EMBL/GenBank/DDBJ databases">
        <title>The draft genome of Treponema saccharophilum DSM 2985.</title>
        <authorList>
            <consortium name="US DOE Joint Genome Institute (JGI-PGF)"/>
            <person name="Lucas S."/>
            <person name="Copeland A."/>
            <person name="Lapidus A."/>
            <person name="Glavina del Rio T."/>
            <person name="Dalin E."/>
            <person name="Tice H."/>
            <person name="Bruce D."/>
            <person name="Goodwin L."/>
            <person name="Pitluck S."/>
            <person name="Peters L."/>
            <person name="Kyrpides N."/>
            <person name="Mavromatis K."/>
            <person name="Ivanova N."/>
            <person name="Markowitz V."/>
            <person name="Cheng J.-F."/>
            <person name="Hugenholtz P."/>
            <person name="Woyke T."/>
            <person name="Wu D."/>
            <person name="Gronow S."/>
            <person name="Wellnitz S."/>
            <person name="Brambilla E."/>
            <person name="Klenk H.-P."/>
            <person name="Eisen J.A."/>
        </authorList>
    </citation>
    <scope>NUCLEOTIDE SEQUENCE [LARGE SCALE GENOMIC DNA]</scope>
    <source>
        <strain evidence="5 6">DSM 2985</strain>
    </source>
</reference>
<sequence length="486" mass="52647">MLGLKEKISYGLGAVGKDMVYMLSASYVLYYFEDILGVSAAAMGVILLVARVFDAFNDPIMGVVVAKTRTRWGKFRPWLLVGTLTNAVVLFLMFAAPPSLDARGLVAYAAVTYIVWGVTYTMMDIPYWSMIPAFTNGGSEREGLTTLARSCAGVGSAIISILTMVAVPVLGKIFGGAVPAGLSMRFPEKQWIELNGFRYFTLAVAVLFVVFTIVMCVFVREKSSVDMKTASVGEMFRALVQNDQAMTVVLTIVVINIALYITSNLVIYFFKYDIGGTSWHNGYALFNMVGGGTQILAMMILYPFLRGVLKLNNIRIFYVSIFMSIIGYVALLALATIGVSNIVPLLVPGVIVMASAGVNNVIITVFLANTVDYGELKNNRRDESVIFSMQTFVVKLASGISAFVASIALSVLNFKQAGGSCIAESGIDFAAGVPASSKMALRMVMTLVPIFVLAAGLLLFRSRFTLTDSKIAEISEKLSEKKSARE</sequence>
<feature type="transmembrane region" description="Helical" evidence="4">
    <location>
        <begin position="197"/>
        <end position="219"/>
    </location>
</feature>
<evidence type="ECO:0000256" key="1">
    <source>
        <dbReference type="ARBA" id="ARBA00009617"/>
    </source>
</evidence>
<feature type="transmembrane region" description="Helical" evidence="4">
    <location>
        <begin position="345"/>
        <end position="371"/>
    </location>
</feature>
<dbReference type="GO" id="GO:0005886">
    <property type="term" value="C:plasma membrane"/>
    <property type="evidence" value="ECO:0007669"/>
    <property type="project" value="TreeGrafter"/>
</dbReference>
<feature type="transmembrane region" description="Helical" evidence="4">
    <location>
        <begin position="245"/>
        <end position="270"/>
    </location>
</feature>
<dbReference type="GO" id="GO:0008643">
    <property type="term" value="P:carbohydrate transport"/>
    <property type="evidence" value="ECO:0007669"/>
    <property type="project" value="InterPro"/>
</dbReference>
<feature type="transmembrane region" description="Helical" evidence="4">
    <location>
        <begin position="77"/>
        <end position="96"/>
    </location>
</feature>
<dbReference type="AlphaFoldDB" id="H7EKM0"/>
<dbReference type="eggNOG" id="COG2211">
    <property type="taxonomic scope" value="Bacteria"/>
</dbReference>
<dbReference type="NCBIfam" id="TIGR00792">
    <property type="entry name" value="gph"/>
    <property type="match status" value="1"/>
</dbReference>
<keyword evidence="3" id="KW-0769">Symport</keyword>
<dbReference type="OrthoDB" id="9764596at2"/>
<evidence type="ECO:0000313" key="5">
    <source>
        <dbReference type="EMBL" id="EIC01925.1"/>
    </source>
</evidence>
<feature type="transmembrane region" description="Helical" evidence="4">
    <location>
        <begin position="392"/>
        <end position="412"/>
    </location>
</feature>
<dbReference type="GO" id="GO:0015293">
    <property type="term" value="F:symporter activity"/>
    <property type="evidence" value="ECO:0007669"/>
    <property type="project" value="UniProtKB-KW"/>
</dbReference>
<dbReference type="GO" id="GO:0006814">
    <property type="term" value="P:sodium ion transport"/>
    <property type="evidence" value="ECO:0007669"/>
    <property type="project" value="InterPro"/>
</dbReference>
<dbReference type="EMBL" id="AGRW01000045">
    <property type="protein sequence ID" value="EIC01925.1"/>
    <property type="molecule type" value="Genomic_DNA"/>
</dbReference>
<dbReference type="PANTHER" id="PTHR11328:SF36">
    <property type="entry name" value="MELIBIOSE PERMEASE"/>
    <property type="match status" value="1"/>
</dbReference>
<feature type="transmembrane region" description="Helical" evidence="4">
    <location>
        <begin position="282"/>
        <end position="304"/>
    </location>
</feature>
<feature type="transmembrane region" description="Helical" evidence="4">
    <location>
        <begin position="102"/>
        <end position="123"/>
    </location>
</feature>
<proteinExistence type="inferred from homology"/>
<comment type="similarity">
    <text evidence="1">Belongs to the sodium:galactoside symporter (TC 2.A.2) family.</text>
</comment>
<dbReference type="STRING" id="907348.TresaDRAFT_1677"/>
<feature type="transmembrane region" description="Helical" evidence="4">
    <location>
        <begin position="151"/>
        <end position="177"/>
    </location>
</feature>
<keyword evidence="4" id="KW-1133">Transmembrane helix</keyword>
<evidence type="ECO:0000313" key="6">
    <source>
        <dbReference type="Proteomes" id="UP000003571"/>
    </source>
</evidence>
<gene>
    <name evidence="5" type="ORF">TresaDRAFT_1677</name>
</gene>
<dbReference type="InterPro" id="IPR036259">
    <property type="entry name" value="MFS_trans_sf"/>
</dbReference>
<dbReference type="InterPro" id="IPR001927">
    <property type="entry name" value="Na/Gal_symport"/>
</dbReference>
<feature type="transmembrane region" description="Helical" evidence="4">
    <location>
        <begin position="316"/>
        <end position="339"/>
    </location>
</feature>
<dbReference type="CDD" id="cd17332">
    <property type="entry name" value="MFS_MelB_like"/>
    <property type="match status" value="1"/>
</dbReference>
<organism evidence="5 6">
    <name type="scientific">Treponema saccharophilum DSM 2985</name>
    <dbReference type="NCBI Taxonomy" id="907348"/>
    <lineage>
        <taxon>Bacteria</taxon>
        <taxon>Pseudomonadati</taxon>
        <taxon>Spirochaetota</taxon>
        <taxon>Spirochaetia</taxon>
        <taxon>Spirochaetales</taxon>
        <taxon>Treponemataceae</taxon>
        <taxon>Treponema</taxon>
    </lineage>
</organism>
<dbReference type="PANTHER" id="PTHR11328">
    <property type="entry name" value="MAJOR FACILITATOR SUPERFAMILY DOMAIN-CONTAINING PROTEIN"/>
    <property type="match status" value="1"/>
</dbReference>
<keyword evidence="4" id="KW-0472">Membrane</keyword>
<dbReference type="PATRIC" id="fig|907348.3.peg.1443"/>
<keyword evidence="2" id="KW-0813">Transport</keyword>
<dbReference type="Pfam" id="PF13347">
    <property type="entry name" value="MFS_2"/>
    <property type="match status" value="1"/>
</dbReference>
<dbReference type="InterPro" id="IPR039672">
    <property type="entry name" value="MFS_2"/>
</dbReference>
<protein>
    <submittedName>
        <fullName evidence="5">Sugar (Glycoside-Pentoside-Hexuronide) transporter</fullName>
    </submittedName>
</protein>
<dbReference type="Gene3D" id="1.20.1250.20">
    <property type="entry name" value="MFS general substrate transporter like domains"/>
    <property type="match status" value="1"/>
</dbReference>
<keyword evidence="4" id="KW-0812">Transmembrane</keyword>
<dbReference type="SUPFAM" id="SSF103473">
    <property type="entry name" value="MFS general substrate transporter"/>
    <property type="match status" value="1"/>
</dbReference>
<evidence type="ECO:0000256" key="3">
    <source>
        <dbReference type="ARBA" id="ARBA00022847"/>
    </source>
</evidence>
<evidence type="ECO:0000256" key="2">
    <source>
        <dbReference type="ARBA" id="ARBA00022448"/>
    </source>
</evidence>
<keyword evidence="6" id="KW-1185">Reference proteome</keyword>
<feature type="transmembrane region" description="Helical" evidence="4">
    <location>
        <begin position="38"/>
        <end position="56"/>
    </location>
</feature>
<dbReference type="RefSeq" id="WP_002704188.1">
    <property type="nucleotide sequence ID" value="NZ_AGRW01000045.1"/>
</dbReference>
<feature type="transmembrane region" description="Helical" evidence="4">
    <location>
        <begin position="439"/>
        <end position="460"/>
    </location>
</feature>
<name>H7EKM0_9SPIR</name>
<comment type="caution">
    <text evidence="5">The sequence shown here is derived from an EMBL/GenBank/DDBJ whole genome shotgun (WGS) entry which is preliminary data.</text>
</comment>
<accession>H7EKM0</accession>
<evidence type="ECO:0000256" key="4">
    <source>
        <dbReference type="SAM" id="Phobius"/>
    </source>
</evidence>